<dbReference type="EMBL" id="JAACFV010000068">
    <property type="protein sequence ID" value="KAF7507454.1"/>
    <property type="molecule type" value="Genomic_DNA"/>
</dbReference>
<protein>
    <submittedName>
        <fullName evidence="1">Uncharacterized protein</fullName>
    </submittedName>
</protein>
<organism evidence="1 2">
    <name type="scientific">Endocarpon pusillum</name>
    <dbReference type="NCBI Taxonomy" id="364733"/>
    <lineage>
        <taxon>Eukaryota</taxon>
        <taxon>Fungi</taxon>
        <taxon>Dikarya</taxon>
        <taxon>Ascomycota</taxon>
        <taxon>Pezizomycotina</taxon>
        <taxon>Eurotiomycetes</taxon>
        <taxon>Chaetothyriomycetidae</taxon>
        <taxon>Verrucariales</taxon>
        <taxon>Verrucariaceae</taxon>
        <taxon>Endocarpon</taxon>
    </lineage>
</organism>
<evidence type="ECO:0000313" key="2">
    <source>
        <dbReference type="Proteomes" id="UP000606974"/>
    </source>
</evidence>
<accession>A0A8H7AHC8</accession>
<proteinExistence type="predicted"/>
<dbReference type="AlphaFoldDB" id="A0A8H7AHC8"/>
<keyword evidence="2" id="KW-1185">Reference proteome</keyword>
<sequence length="106" mass="11609">MSLTFTIAVSTSYRGHHVSPQAKPESYCTCPTSVIISLTPTHPKSPTYQNVMHANTTSELDLIYFALPASLSSNVSKGAEVNRKKPEENIPSLLLSRFQLVTLEST</sequence>
<evidence type="ECO:0000313" key="1">
    <source>
        <dbReference type="EMBL" id="KAF7507454.1"/>
    </source>
</evidence>
<gene>
    <name evidence="1" type="ORF">GJ744_010385</name>
</gene>
<dbReference type="Proteomes" id="UP000606974">
    <property type="component" value="Unassembled WGS sequence"/>
</dbReference>
<comment type="caution">
    <text evidence="1">The sequence shown here is derived from an EMBL/GenBank/DDBJ whole genome shotgun (WGS) entry which is preliminary data.</text>
</comment>
<reference evidence="1" key="1">
    <citation type="submission" date="2020-02" db="EMBL/GenBank/DDBJ databases">
        <authorList>
            <person name="Palmer J.M."/>
        </authorList>
    </citation>
    <scope>NUCLEOTIDE SEQUENCE</scope>
    <source>
        <strain evidence="1">EPUS1.4</strain>
        <tissue evidence="1">Thallus</tissue>
    </source>
</reference>
<name>A0A8H7AHC8_9EURO</name>